<dbReference type="SUPFAM" id="SSF69572">
    <property type="entry name" value="Activating enzymes of the ubiquitin-like proteins"/>
    <property type="match status" value="1"/>
</dbReference>
<organism evidence="2 3">
    <name type="scientific">Microbacterium protaetiae</name>
    <dbReference type="NCBI Taxonomy" id="2509458"/>
    <lineage>
        <taxon>Bacteria</taxon>
        <taxon>Bacillati</taxon>
        <taxon>Actinomycetota</taxon>
        <taxon>Actinomycetes</taxon>
        <taxon>Micrococcales</taxon>
        <taxon>Microbacteriaceae</taxon>
        <taxon>Microbacterium</taxon>
    </lineage>
</organism>
<dbReference type="AlphaFoldDB" id="A0A4P6ERK7"/>
<gene>
    <name evidence="2" type="ORF">ET475_11470</name>
</gene>
<accession>A0A4P6ERK7</accession>
<dbReference type="Pfam" id="PF00899">
    <property type="entry name" value="ThiF"/>
    <property type="match status" value="1"/>
</dbReference>
<dbReference type="GO" id="GO:0016779">
    <property type="term" value="F:nucleotidyltransferase activity"/>
    <property type="evidence" value="ECO:0007669"/>
    <property type="project" value="TreeGrafter"/>
</dbReference>
<dbReference type="SUPFAM" id="SSF52821">
    <property type="entry name" value="Rhodanese/Cell cycle control phosphatase"/>
    <property type="match status" value="1"/>
</dbReference>
<dbReference type="OrthoDB" id="9804286at2"/>
<evidence type="ECO:0000313" key="3">
    <source>
        <dbReference type="Proteomes" id="UP000293995"/>
    </source>
</evidence>
<dbReference type="PANTHER" id="PTHR10953">
    <property type="entry name" value="UBIQUITIN-ACTIVATING ENZYME E1"/>
    <property type="match status" value="1"/>
</dbReference>
<evidence type="ECO:0000259" key="1">
    <source>
        <dbReference type="PROSITE" id="PS50206"/>
    </source>
</evidence>
<dbReference type="InterPro" id="IPR045886">
    <property type="entry name" value="ThiF/MoeB/HesA"/>
</dbReference>
<evidence type="ECO:0000313" key="2">
    <source>
        <dbReference type="EMBL" id="QAY60548.1"/>
    </source>
</evidence>
<dbReference type="CDD" id="cd00757">
    <property type="entry name" value="ThiF_MoeB_HesA_family"/>
    <property type="match status" value="1"/>
</dbReference>
<dbReference type="Proteomes" id="UP000293995">
    <property type="component" value="Chromosome"/>
</dbReference>
<name>A0A4P6ERK7_9MICO</name>
<dbReference type="EMBL" id="CP035494">
    <property type="protein sequence ID" value="QAY60548.1"/>
    <property type="molecule type" value="Genomic_DNA"/>
</dbReference>
<dbReference type="CDD" id="cd00158">
    <property type="entry name" value="RHOD"/>
    <property type="match status" value="1"/>
</dbReference>
<dbReference type="KEGG" id="mprt:ET475_11470"/>
<proteinExistence type="predicted"/>
<dbReference type="GO" id="GO:0008641">
    <property type="term" value="F:ubiquitin-like modifier activating enzyme activity"/>
    <property type="evidence" value="ECO:0007669"/>
    <property type="project" value="InterPro"/>
</dbReference>
<dbReference type="PROSITE" id="PS50206">
    <property type="entry name" value="RHODANESE_3"/>
    <property type="match status" value="1"/>
</dbReference>
<dbReference type="SMART" id="SM00450">
    <property type="entry name" value="RHOD"/>
    <property type="match status" value="1"/>
</dbReference>
<dbReference type="InterPro" id="IPR000594">
    <property type="entry name" value="ThiF_NAD_FAD-bd"/>
</dbReference>
<dbReference type="GO" id="GO:0004792">
    <property type="term" value="F:thiosulfate-cyanide sulfurtransferase activity"/>
    <property type="evidence" value="ECO:0007669"/>
    <property type="project" value="TreeGrafter"/>
</dbReference>
<dbReference type="Gene3D" id="3.40.50.720">
    <property type="entry name" value="NAD(P)-binding Rossmann-like Domain"/>
    <property type="match status" value="1"/>
</dbReference>
<reference evidence="2 3" key="1">
    <citation type="submission" date="2019-01" db="EMBL/GenBank/DDBJ databases">
        <title>Genome sequencing of strain DFW100M-13.</title>
        <authorList>
            <person name="Heo J."/>
            <person name="Kim S.-J."/>
            <person name="Kim J.-S."/>
            <person name="Hong S.-B."/>
            <person name="Kwon S.-W."/>
        </authorList>
    </citation>
    <scope>NUCLEOTIDE SEQUENCE [LARGE SCALE GENOMIC DNA]</scope>
    <source>
        <strain evidence="2 3">DFW100M-13</strain>
    </source>
</reference>
<dbReference type="PANTHER" id="PTHR10953:SF102">
    <property type="entry name" value="ADENYLYLTRANSFERASE AND SULFURTRANSFERASE MOCS3"/>
    <property type="match status" value="1"/>
</dbReference>
<dbReference type="Gene3D" id="3.40.250.10">
    <property type="entry name" value="Rhodanese-like domain"/>
    <property type="match status" value="1"/>
</dbReference>
<dbReference type="GO" id="GO:0008146">
    <property type="term" value="F:sulfotransferase activity"/>
    <property type="evidence" value="ECO:0007669"/>
    <property type="project" value="TreeGrafter"/>
</dbReference>
<dbReference type="Pfam" id="PF00581">
    <property type="entry name" value="Rhodanese"/>
    <property type="match status" value="1"/>
</dbReference>
<dbReference type="GO" id="GO:0005829">
    <property type="term" value="C:cytosol"/>
    <property type="evidence" value="ECO:0007669"/>
    <property type="project" value="TreeGrafter"/>
</dbReference>
<protein>
    <recommendedName>
        <fullName evidence="1">Rhodanese domain-containing protein</fullName>
    </recommendedName>
</protein>
<feature type="domain" description="Rhodanese" evidence="1">
    <location>
        <begin position="296"/>
        <end position="379"/>
    </location>
</feature>
<dbReference type="InterPro" id="IPR001763">
    <property type="entry name" value="Rhodanese-like_dom"/>
</dbReference>
<keyword evidence="3" id="KW-1185">Reference proteome</keyword>
<dbReference type="InterPro" id="IPR036873">
    <property type="entry name" value="Rhodanese-like_dom_sf"/>
</dbReference>
<dbReference type="InterPro" id="IPR035985">
    <property type="entry name" value="Ubiquitin-activating_enz"/>
</dbReference>
<sequence length="385" mass="40031">MPGPARDAISPVGCGPAQPAADYAGIMLPPLVEPLATLSDAEQMRTARHQRLAGLGSDGQRRIAAARVAVIGAGGLGSPVILALSAAGVGELVVFDDDDVDASNLQRQVIHRRQDVGRPKTDSAERVASDLSETRVRPVRTRLTHENAADLMAGVDLVLDGTDSFASREIVAAACERLDLPLVWGTVQEFAGLVTIFWSAPPAPAAPVRLRDLYPSGSQAPACSVVGVLGPLCMQVGALMAAEALKLITGIGRPLLGRVAMIDALAGTQREAPLRTTRATDPAPATVPEIAEVDEPGEDTVVIDVREDAEVVTGMLAQARHVPLAALLADAETIAGQLGGRPAVMVCQVGIRARRAALALQAAGAQVSVLRGGMDGWNSRRKEQA</sequence>